<dbReference type="Gene3D" id="3.40.50.11900">
    <property type="match status" value="1"/>
</dbReference>
<keyword evidence="3" id="KW-0408">Iron</keyword>
<dbReference type="AlphaFoldDB" id="A0A4Y7RNP8"/>
<dbReference type="PANTHER" id="PTHR30548:SF3">
    <property type="entry name" value="2-HYDROXYACYL-COA DEHYDRATASE"/>
    <property type="match status" value="1"/>
</dbReference>
<dbReference type="GO" id="GO:0051536">
    <property type="term" value="F:iron-sulfur cluster binding"/>
    <property type="evidence" value="ECO:0007669"/>
    <property type="project" value="UniProtKB-KW"/>
</dbReference>
<evidence type="ECO:0000313" key="5">
    <source>
        <dbReference type="Proteomes" id="UP000297597"/>
    </source>
</evidence>
<dbReference type="PANTHER" id="PTHR30548">
    <property type="entry name" value="2-HYDROXYGLUTARYL-COA DEHYDRATASE, D-COMPONENT-RELATED"/>
    <property type="match status" value="1"/>
</dbReference>
<evidence type="ECO:0000256" key="3">
    <source>
        <dbReference type="ARBA" id="ARBA00023014"/>
    </source>
</evidence>
<keyword evidence="5" id="KW-1185">Reference proteome</keyword>
<accession>A0A4Y7RNP8</accession>
<evidence type="ECO:0000256" key="2">
    <source>
        <dbReference type="ARBA" id="ARBA00005806"/>
    </source>
</evidence>
<dbReference type="Pfam" id="PF06050">
    <property type="entry name" value="HGD-D"/>
    <property type="match status" value="1"/>
</dbReference>
<keyword evidence="3" id="KW-0411">Iron-sulfur</keyword>
<evidence type="ECO:0000256" key="1">
    <source>
        <dbReference type="ARBA" id="ARBA00001966"/>
    </source>
</evidence>
<reference evidence="4 5" key="1">
    <citation type="journal article" date="2018" name="Environ. Microbiol.">
        <title>Novel energy conservation strategies and behaviour of Pelotomaculum schinkii driving syntrophic propionate catabolism.</title>
        <authorList>
            <person name="Hidalgo-Ahumada C.A.P."/>
            <person name="Nobu M.K."/>
            <person name="Narihiro T."/>
            <person name="Tamaki H."/>
            <person name="Liu W.T."/>
            <person name="Kamagata Y."/>
            <person name="Stams A.J.M."/>
            <person name="Imachi H."/>
            <person name="Sousa D.Z."/>
        </authorList>
    </citation>
    <scope>NUCLEOTIDE SEQUENCE [LARGE SCALE GENOMIC DNA]</scope>
    <source>
        <strain evidence="4 5">MGP</strain>
    </source>
</reference>
<dbReference type="EMBL" id="QFFZ01000023">
    <property type="protein sequence ID" value="TEB10618.1"/>
    <property type="molecule type" value="Genomic_DNA"/>
</dbReference>
<name>A0A4Y7RNP8_9FIRM</name>
<gene>
    <name evidence="4" type="ORF">Pmgp_02198</name>
</gene>
<comment type="cofactor">
    <cofactor evidence="1">
        <name>[4Fe-4S] cluster</name>
        <dbReference type="ChEBI" id="CHEBI:49883"/>
    </cofactor>
</comment>
<evidence type="ECO:0000313" key="4">
    <source>
        <dbReference type="EMBL" id="TEB10618.1"/>
    </source>
</evidence>
<protein>
    <recommendedName>
        <fullName evidence="6">2-hydroxyglutaryl-CoA dehydratase, D-component</fullName>
    </recommendedName>
</protein>
<dbReference type="InterPro" id="IPR010327">
    <property type="entry name" value="FldB/FldC_alpha/beta"/>
</dbReference>
<comment type="similarity">
    <text evidence="2">Belongs to the FldB/FldC dehydratase alpha/beta subunit family.</text>
</comment>
<evidence type="ECO:0008006" key="6">
    <source>
        <dbReference type="Google" id="ProtNLM"/>
    </source>
</evidence>
<proteinExistence type="inferred from homology"/>
<keyword evidence="3" id="KW-0479">Metal-binding</keyword>
<dbReference type="Proteomes" id="UP000297597">
    <property type="component" value="Unassembled WGS sequence"/>
</dbReference>
<sequence length="333" mass="39091">MNLERSERLLKVGITTTIPVEVIYAAGWTPVDLNNVFITDENPQALVEEAELAGYPRNLCAWIKGIYSTVLKNSDIQTIVAVTQGDCSNTHALMETLQEAGIKTVPFAFPYDRDYDLLHLQIEKMMSFFNVSWQQVTEQKERLDRVRRKVWELDRLTWEENRVGGWENHLYQICCSDFNSDPEKFDAELDEFLAGARRAEPRREDLRLGYIGVPPIMGEIYEYLEERGARVVYNETQRQFTMPFETADLVEQYRLYTYPYGIFFRLEDIGREIARRQLDGIIHYAQSFCYRQIEDLIVRNRLSLPVLTLEGDMPNRLDARTRMRLDVFLDMLR</sequence>
<dbReference type="Gene3D" id="3.40.50.11890">
    <property type="match status" value="1"/>
</dbReference>
<comment type="caution">
    <text evidence="4">The sequence shown here is derived from an EMBL/GenBank/DDBJ whole genome shotgun (WGS) entry which is preliminary data.</text>
</comment>
<dbReference type="GO" id="GO:0016836">
    <property type="term" value="F:hydro-lyase activity"/>
    <property type="evidence" value="ECO:0007669"/>
    <property type="project" value="UniProtKB-ARBA"/>
</dbReference>
<organism evidence="4 5">
    <name type="scientific">Pelotomaculum propionicicum</name>
    <dbReference type="NCBI Taxonomy" id="258475"/>
    <lineage>
        <taxon>Bacteria</taxon>
        <taxon>Bacillati</taxon>
        <taxon>Bacillota</taxon>
        <taxon>Clostridia</taxon>
        <taxon>Eubacteriales</taxon>
        <taxon>Desulfotomaculaceae</taxon>
        <taxon>Pelotomaculum</taxon>
    </lineage>
</organism>